<organism evidence="4 5">
    <name type="scientific">Phanerochaete carnosa (strain HHB-10118-sp)</name>
    <name type="common">White-rot fungus</name>
    <name type="synonym">Peniophora carnosa</name>
    <dbReference type="NCBI Taxonomy" id="650164"/>
    <lineage>
        <taxon>Eukaryota</taxon>
        <taxon>Fungi</taxon>
        <taxon>Dikarya</taxon>
        <taxon>Basidiomycota</taxon>
        <taxon>Agaricomycotina</taxon>
        <taxon>Agaricomycetes</taxon>
        <taxon>Polyporales</taxon>
        <taxon>Phanerochaetaceae</taxon>
        <taxon>Phanerochaete</taxon>
    </lineage>
</organism>
<dbReference type="GO" id="GO:0016874">
    <property type="term" value="F:ligase activity"/>
    <property type="evidence" value="ECO:0007669"/>
    <property type="project" value="UniProtKB-KW"/>
</dbReference>
<dbReference type="SUPFAM" id="SSF47336">
    <property type="entry name" value="ACP-like"/>
    <property type="match status" value="1"/>
</dbReference>
<dbReference type="InterPro" id="IPR036736">
    <property type="entry name" value="ACP-like_sf"/>
</dbReference>
<dbReference type="Gene3D" id="3.30.300.30">
    <property type="match status" value="1"/>
</dbReference>
<dbReference type="GO" id="GO:0043041">
    <property type="term" value="P:amino acid activation for nonribosomal peptide biosynthetic process"/>
    <property type="evidence" value="ECO:0007669"/>
    <property type="project" value="TreeGrafter"/>
</dbReference>
<dbReference type="Pfam" id="PF00501">
    <property type="entry name" value="AMP-binding"/>
    <property type="match status" value="1"/>
</dbReference>
<keyword evidence="1" id="KW-0436">Ligase</keyword>
<keyword evidence="2" id="KW-0511">Multifunctional enzyme</keyword>
<protein>
    <recommendedName>
        <fullName evidence="3">Carrier domain-containing protein</fullName>
    </recommendedName>
</protein>
<dbReference type="EMBL" id="JH930479">
    <property type="protein sequence ID" value="EKM50251.1"/>
    <property type="molecule type" value="Genomic_DNA"/>
</dbReference>
<dbReference type="Proteomes" id="UP000008370">
    <property type="component" value="Unassembled WGS sequence"/>
</dbReference>
<dbReference type="Gene3D" id="3.40.50.12780">
    <property type="entry name" value="N-terminal domain of ligase-like"/>
    <property type="match status" value="1"/>
</dbReference>
<sequence>MSVALFRQALDLAPQLFHKLSILQIGKEASYYKNPQSVKSVNLSIRILNAYGPTETCVFAAMFWTDIANMPTSRSVLIGLPVSTTQVLIVDTQGWLVPPGVVSELVVGELVIGSAGVSPEYLRWPKESAKALVELGFNELNPGVAWYYRTGNAMRWGPNGQFHFIGRMNAGQIKICGQWLELSEIESHKGKDNLLIAYTVTAAPTSASQSHSLLPRLLKLLHKSLPSCMIPHLVCWIPTLPLMPNNKVDHHQLRARAATNVDSMLNNDTEEDGSGEPGDEVKKQLCRIMEALLGCTSIRQFTNFFDVGGHLLLASRLVFRMQEAFNIPFALMDVFHSPVGKAMAGKIRQAIATRPVDQISMTPLTLALVYEEFHVPSVLVFSEEPRKPFLFCILMATGLGHTFAALSRSTNLFNVIALNDPEYVTPDDFSQDQVSTDHANTLCNPGIYTVENHAKYYYAHIVEELARIGTTKPDAAPFNILGYSYSGHVAVEMARLVQDEGWTINLFVLHTSVHPMHEAKLSQTQIEEAAHVVLLTVMSIIKLPLSNMGEQGARLKHNIEVCTLTNIYILYAHVMPQYKGHVMLFRTESNSGHGFVPLIGSLDEVFLHGNHYHLFQEESGNLSMISAKVSAVLNA</sequence>
<proteinExistence type="predicted"/>
<keyword evidence="5" id="KW-1185">Reference proteome</keyword>
<dbReference type="Pfam" id="PF00550">
    <property type="entry name" value="PP-binding"/>
    <property type="match status" value="1"/>
</dbReference>
<dbReference type="InterPro" id="IPR042099">
    <property type="entry name" value="ANL_N_sf"/>
</dbReference>
<dbReference type="Pfam" id="PF00975">
    <property type="entry name" value="Thioesterase"/>
    <property type="match status" value="1"/>
</dbReference>
<name>K5UKS7_PHACS</name>
<dbReference type="OrthoDB" id="416786at2759"/>
<dbReference type="InterPro" id="IPR000873">
    <property type="entry name" value="AMP-dep_synth/lig_dom"/>
</dbReference>
<dbReference type="HOGENOM" id="CLU_029140_0_0_1"/>
<dbReference type="Gene3D" id="3.40.50.1820">
    <property type="entry name" value="alpha/beta hydrolase"/>
    <property type="match status" value="1"/>
</dbReference>
<dbReference type="SUPFAM" id="SSF56801">
    <property type="entry name" value="Acetyl-CoA synthetase-like"/>
    <property type="match status" value="1"/>
</dbReference>
<dbReference type="InterPro" id="IPR045851">
    <property type="entry name" value="AMP-bd_C_sf"/>
</dbReference>
<dbReference type="STRING" id="650164.K5UKS7"/>
<dbReference type="InterPro" id="IPR029058">
    <property type="entry name" value="AB_hydrolase_fold"/>
</dbReference>
<accession>K5UKS7</accession>
<gene>
    <name evidence="4" type="ORF">PHACADRAFT_201092</name>
</gene>
<dbReference type="RefSeq" id="XP_007401437.1">
    <property type="nucleotide sequence ID" value="XM_007401375.1"/>
</dbReference>
<evidence type="ECO:0000256" key="2">
    <source>
        <dbReference type="ARBA" id="ARBA00023268"/>
    </source>
</evidence>
<dbReference type="Gene3D" id="1.10.1200.10">
    <property type="entry name" value="ACP-like"/>
    <property type="match status" value="1"/>
</dbReference>
<dbReference type="GO" id="GO:0031177">
    <property type="term" value="F:phosphopantetheine binding"/>
    <property type="evidence" value="ECO:0007669"/>
    <property type="project" value="TreeGrafter"/>
</dbReference>
<feature type="domain" description="Carrier" evidence="3">
    <location>
        <begin position="276"/>
        <end position="351"/>
    </location>
</feature>
<dbReference type="GO" id="GO:0005737">
    <property type="term" value="C:cytoplasm"/>
    <property type="evidence" value="ECO:0007669"/>
    <property type="project" value="TreeGrafter"/>
</dbReference>
<dbReference type="InParanoid" id="K5UKS7"/>
<evidence type="ECO:0000259" key="3">
    <source>
        <dbReference type="PROSITE" id="PS50075"/>
    </source>
</evidence>
<dbReference type="InterPro" id="IPR001031">
    <property type="entry name" value="Thioesterase"/>
</dbReference>
<dbReference type="GeneID" id="18911559"/>
<dbReference type="GO" id="GO:0044550">
    <property type="term" value="P:secondary metabolite biosynthetic process"/>
    <property type="evidence" value="ECO:0007669"/>
    <property type="project" value="TreeGrafter"/>
</dbReference>
<evidence type="ECO:0000313" key="5">
    <source>
        <dbReference type="Proteomes" id="UP000008370"/>
    </source>
</evidence>
<dbReference type="PROSITE" id="PS50075">
    <property type="entry name" value="CARRIER"/>
    <property type="match status" value="1"/>
</dbReference>
<evidence type="ECO:0000313" key="4">
    <source>
        <dbReference type="EMBL" id="EKM50251.1"/>
    </source>
</evidence>
<dbReference type="KEGG" id="pco:PHACADRAFT_201092"/>
<dbReference type="InterPro" id="IPR009081">
    <property type="entry name" value="PP-bd_ACP"/>
</dbReference>
<reference evidence="4 5" key="1">
    <citation type="journal article" date="2012" name="BMC Genomics">
        <title>Comparative genomics of the white-rot fungi, Phanerochaete carnosa and P. chrysosporium, to elucidate the genetic basis of the distinct wood types they colonize.</title>
        <authorList>
            <person name="Suzuki H."/>
            <person name="MacDonald J."/>
            <person name="Syed K."/>
            <person name="Salamov A."/>
            <person name="Hori C."/>
            <person name="Aerts A."/>
            <person name="Henrissat B."/>
            <person name="Wiebenga A."/>
            <person name="vanKuyk P.A."/>
            <person name="Barry K."/>
            <person name="Lindquist E."/>
            <person name="LaButti K."/>
            <person name="Lapidus A."/>
            <person name="Lucas S."/>
            <person name="Coutinho P."/>
            <person name="Gong Y."/>
            <person name="Samejima M."/>
            <person name="Mahadevan R."/>
            <person name="Abou-Zaid M."/>
            <person name="de Vries R.P."/>
            <person name="Igarashi K."/>
            <person name="Yadav J.S."/>
            <person name="Grigoriev I.V."/>
            <person name="Master E.R."/>
        </authorList>
    </citation>
    <scope>NUCLEOTIDE SEQUENCE [LARGE SCALE GENOMIC DNA]</scope>
    <source>
        <strain evidence="4 5">HHB-10118-sp</strain>
    </source>
</reference>
<evidence type="ECO:0000256" key="1">
    <source>
        <dbReference type="ARBA" id="ARBA00022598"/>
    </source>
</evidence>
<dbReference type="SUPFAM" id="SSF53474">
    <property type="entry name" value="alpha/beta-Hydrolases"/>
    <property type="match status" value="1"/>
</dbReference>
<dbReference type="PANTHER" id="PTHR45527">
    <property type="entry name" value="NONRIBOSOMAL PEPTIDE SYNTHETASE"/>
    <property type="match status" value="1"/>
</dbReference>
<dbReference type="AlphaFoldDB" id="K5UKS7"/>
<dbReference type="PANTHER" id="PTHR45527:SF1">
    <property type="entry name" value="FATTY ACID SYNTHASE"/>
    <property type="match status" value="1"/>
</dbReference>